<feature type="domain" description="Alcohol dehydrogenase-like C-terminal" evidence="7">
    <location>
        <begin position="204"/>
        <end position="305"/>
    </location>
</feature>
<dbReference type="Proteomes" id="UP001213681">
    <property type="component" value="Unassembled WGS sequence"/>
</dbReference>
<evidence type="ECO:0000256" key="2">
    <source>
        <dbReference type="ARBA" id="ARBA00008072"/>
    </source>
</evidence>
<dbReference type="Pfam" id="PF00107">
    <property type="entry name" value="ADH_zinc_N"/>
    <property type="match status" value="1"/>
</dbReference>
<evidence type="ECO:0000256" key="5">
    <source>
        <dbReference type="ARBA" id="ARBA00023002"/>
    </source>
</evidence>
<protein>
    <submittedName>
        <fullName evidence="9">S-glutathione dehydrogenase</fullName>
    </submittedName>
</protein>
<dbReference type="GO" id="GO:0016491">
    <property type="term" value="F:oxidoreductase activity"/>
    <property type="evidence" value="ECO:0007669"/>
    <property type="project" value="UniProtKB-KW"/>
</dbReference>
<keyword evidence="3 6" id="KW-0479">Metal-binding</keyword>
<dbReference type="PANTHER" id="PTHR43350:SF2">
    <property type="entry name" value="GROES-LIKE ZINC-BINDING ALCOHOL DEHYDROGENASE FAMILY PROTEIN"/>
    <property type="match status" value="1"/>
</dbReference>
<dbReference type="Pfam" id="PF08240">
    <property type="entry name" value="ADH_N"/>
    <property type="match status" value="1"/>
</dbReference>
<dbReference type="InterPro" id="IPR036291">
    <property type="entry name" value="NAD(P)-bd_dom_sf"/>
</dbReference>
<dbReference type="InterPro" id="IPR002328">
    <property type="entry name" value="ADH_Zn_CS"/>
</dbReference>
<evidence type="ECO:0000259" key="8">
    <source>
        <dbReference type="Pfam" id="PF08240"/>
    </source>
</evidence>
<evidence type="ECO:0000313" key="10">
    <source>
        <dbReference type="Proteomes" id="UP001213681"/>
    </source>
</evidence>
<evidence type="ECO:0000313" key="9">
    <source>
        <dbReference type="EMBL" id="KAJ5465310.1"/>
    </source>
</evidence>
<comment type="caution">
    <text evidence="9">The sequence shown here is derived from an EMBL/GenBank/DDBJ whole genome shotgun (WGS) entry which is preliminary data.</text>
</comment>
<reference evidence="9" key="1">
    <citation type="submission" date="2022-12" db="EMBL/GenBank/DDBJ databases">
        <authorList>
            <person name="Petersen C."/>
        </authorList>
    </citation>
    <scope>NUCLEOTIDE SEQUENCE</scope>
    <source>
        <strain evidence="9">IBT 16125</strain>
    </source>
</reference>
<dbReference type="GeneID" id="81594633"/>
<evidence type="ECO:0000256" key="4">
    <source>
        <dbReference type="ARBA" id="ARBA00022833"/>
    </source>
</evidence>
<dbReference type="InterPro" id="IPR013149">
    <property type="entry name" value="ADH-like_C"/>
</dbReference>
<evidence type="ECO:0000256" key="1">
    <source>
        <dbReference type="ARBA" id="ARBA00001947"/>
    </source>
</evidence>
<proteinExistence type="inferred from homology"/>
<keyword evidence="5" id="KW-0560">Oxidoreductase</keyword>
<dbReference type="EMBL" id="JAPVEA010000001">
    <property type="protein sequence ID" value="KAJ5465310.1"/>
    <property type="molecule type" value="Genomic_DNA"/>
</dbReference>
<dbReference type="GO" id="GO:0008270">
    <property type="term" value="F:zinc ion binding"/>
    <property type="evidence" value="ECO:0007669"/>
    <property type="project" value="InterPro"/>
</dbReference>
<dbReference type="PANTHER" id="PTHR43350">
    <property type="entry name" value="NAD-DEPENDENT ALCOHOL DEHYDROGENASE"/>
    <property type="match status" value="1"/>
</dbReference>
<reference evidence="9" key="2">
    <citation type="journal article" date="2023" name="IMA Fungus">
        <title>Comparative genomic study of the Penicillium genus elucidates a diverse pangenome and 15 lateral gene transfer events.</title>
        <authorList>
            <person name="Petersen C."/>
            <person name="Sorensen T."/>
            <person name="Nielsen M.R."/>
            <person name="Sondergaard T.E."/>
            <person name="Sorensen J.L."/>
            <person name="Fitzpatrick D.A."/>
            <person name="Frisvad J.C."/>
            <person name="Nielsen K.L."/>
        </authorList>
    </citation>
    <scope>NUCLEOTIDE SEQUENCE</scope>
    <source>
        <strain evidence="9">IBT 16125</strain>
    </source>
</reference>
<evidence type="ECO:0000256" key="3">
    <source>
        <dbReference type="ARBA" id="ARBA00022723"/>
    </source>
</evidence>
<dbReference type="AlphaFoldDB" id="A0AAD6G8C9"/>
<dbReference type="Gene3D" id="3.90.180.10">
    <property type="entry name" value="Medium-chain alcohol dehydrogenases, catalytic domain"/>
    <property type="match status" value="1"/>
</dbReference>
<comment type="cofactor">
    <cofactor evidence="1 6">
        <name>Zn(2+)</name>
        <dbReference type="ChEBI" id="CHEBI:29105"/>
    </cofactor>
</comment>
<organism evidence="9 10">
    <name type="scientific">Penicillium daleae</name>
    <dbReference type="NCBI Taxonomy" id="63821"/>
    <lineage>
        <taxon>Eukaryota</taxon>
        <taxon>Fungi</taxon>
        <taxon>Dikarya</taxon>
        <taxon>Ascomycota</taxon>
        <taxon>Pezizomycotina</taxon>
        <taxon>Eurotiomycetes</taxon>
        <taxon>Eurotiomycetidae</taxon>
        <taxon>Eurotiales</taxon>
        <taxon>Aspergillaceae</taxon>
        <taxon>Penicillium</taxon>
    </lineage>
</organism>
<evidence type="ECO:0000259" key="7">
    <source>
        <dbReference type="Pfam" id="PF00107"/>
    </source>
</evidence>
<dbReference type="CDD" id="cd08278">
    <property type="entry name" value="benzyl_alcohol_DH"/>
    <property type="match status" value="1"/>
</dbReference>
<accession>A0AAD6G8C9</accession>
<comment type="similarity">
    <text evidence="2 6">Belongs to the zinc-containing alcohol dehydrogenase family.</text>
</comment>
<keyword evidence="10" id="KW-1185">Reference proteome</keyword>
<feature type="domain" description="Alcohol dehydrogenase-like N-terminal" evidence="8">
    <location>
        <begin position="29"/>
        <end position="125"/>
    </location>
</feature>
<dbReference type="PROSITE" id="PS00059">
    <property type="entry name" value="ADH_ZINC"/>
    <property type="match status" value="1"/>
</dbReference>
<keyword evidence="4 6" id="KW-0862">Zinc</keyword>
<name>A0AAD6G8C9_9EURO</name>
<dbReference type="SUPFAM" id="SSF50129">
    <property type="entry name" value="GroES-like"/>
    <property type="match status" value="1"/>
</dbReference>
<dbReference type="SUPFAM" id="SSF51735">
    <property type="entry name" value="NAD(P)-binding Rossmann-fold domains"/>
    <property type="match status" value="1"/>
</dbReference>
<gene>
    <name evidence="9" type="ORF">N7458_000996</name>
</gene>
<dbReference type="Gene3D" id="3.40.50.720">
    <property type="entry name" value="NAD(P)-binding Rossmann-like Domain"/>
    <property type="match status" value="1"/>
</dbReference>
<evidence type="ECO:0000256" key="6">
    <source>
        <dbReference type="RuleBase" id="RU361277"/>
    </source>
</evidence>
<dbReference type="InterPro" id="IPR013154">
    <property type="entry name" value="ADH-like_N"/>
</dbReference>
<dbReference type="InterPro" id="IPR011032">
    <property type="entry name" value="GroES-like_sf"/>
</dbReference>
<sequence length="362" mass="38516">MSEIVDMLVCRELGGPYELRKVRLGSLRNDELLVRIIATGVCHTDFSCCNARIFLLKFPLPLVGGHEGAGIVEQVGSEVTDISPGDHVLLSFSTCGECAPCTRNLPAYCANLWKLNFLGARTDGTKAYTDAIDGTEISSHFFGQSSFAKKAIVRATSAIRVAPDLPLQTLCVLGCTLQTGAGTVLNQLQPPRGSSIAVFGAGAVGIASILASQLTPDVKIIAVDVLASKLQIAKMLGAHYTVDSTKENPIAEILALTSGFGVERALDTTGHPEVIKTMLSVTAPGGTAASVGAPKMGTKIDIEPAIWITRGFIPRLIQLWADGDLPVETMITEYKYTEIERAKTELRGGSCVKAVLLWDESN</sequence>
<dbReference type="RefSeq" id="XP_056772157.1">
    <property type="nucleotide sequence ID" value="XM_056904390.1"/>
</dbReference>